<feature type="transmembrane region" description="Helical" evidence="9">
    <location>
        <begin position="879"/>
        <end position="903"/>
    </location>
</feature>
<accession>A0ABR0K919</accession>
<keyword evidence="5" id="KW-0067">ATP-binding</keyword>
<comment type="caution">
    <text evidence="12">The sequence shown here is derived from an EMBL/GenBank/DDBJ whole genome shotgun (WGS) entry which is preliminary data.</text>
</comment>
<feature type="domain" description="ABC transmembrane type-1" evidence="11">
    <location>
        <begin position="231"/>
        <end position="577"/>
    </location>
</feature>
<evidence type="ECO:0000259" key="11">
    <source>
        <dbReference type="PROSITE" id="PS50929"/>
    </source>
</evidence>
<dbReference type="Pfam" id="PF00664">
    <property type="entry name" value="ABC_membrane"/>
    <property type="match status" value="2"/>
</dbReference>
<evidence type="ECO:0000313" key="13">
    <source>
        <dbReference type="Proteomes" id="UP001345013"/>
    </source>
</evidence>
<dbReference type="PROSITE" id="PS50929">
    <property type="entry name" value="ABC_TM1F"/>
    <property type="match status" value="2"/>
</dbReference>
<dbReference type="PROSITE" id="PS50893">
    <property type="entry name" value="ABC_TRANSPORTER_2"/>
    <property type="match status" value="2"/>
</dbReference>
<evidence type="ECO:0000256" key="1">
    <source>
        <dbReference type="ARBA" id="ARBA00004141"/>
    </source>
</evidence>
<dbReference type="Gene3D" id="1.20.1560.10">
    <property type="entry name" value="ABC transporter type 1, transmembrane domain"/>
    <property type="match status" value="2"/>
</dbReference>
<protein>
    <submittedName>
        <fullName evidence="12">Uncharacterized protein</fullName>
    </submittedName>
</protein>
<dbReference type="CDD" id="cd03250">
    <property type="entry name" value="ABCC_MRP_domain1"/>
    <property type="match status" value="1"/>
</dbReference>
<feature type="transmembrane region" description="Helical" evidence="9">
    <location>
        <begin position="37"/>
        <end position="56"/>
    </location>
</feature>
<dbReference type="SMART" id="SM00382">
    <property type="entry name" value="AAA"/>
    <property type="match status" value="2"/>
</dbReference>
<dbReference type="CDD" id="cd18596">
    <property type="entry name" value="ABC_6TM_VMR1_D1_like"/>
    <property type="match status" value="1"/>
</dbReference>
<dbReference type="InterPro" id="IPR017871">
    <property type="entry name" value="ABC_transporter-like_CS"/>
</dbReference>
<feature type="transmembrane region" description="Helical" evidence="9">
    <location>
        <begin position="1147"/>
        <end position="1172"/>
    </location>
</feature>
<keyword evidence="6 9" id="KW-1133">Transmembrane helix</keyword>
<dbReference type="CDD" id="cd03244">
    <property type="entry name" value="ABCC_MRP_domain2"/>
    <property type="match status" value="1"/>
</dbReference>
<feature type="region of interest" description="Disordered" evidence="8">
    <location>
        <begin position="324"/>
        <end position="353"/>
    </location>
</feature>
<feature type="region of interest" description="Disordered" evidence="8">
    <location>
        <begin position="810"/>
        <end position="831"/>
    </location>
</feature>
<dbReference type="Pfam" id="PF00005">
    <property type="entry name" value="ABC_tran"/>
    <property type="match status" value="2"/>
</dbReference>
<dbReference type="InterPro" id="IPR036640">
    <property type="entry name" value="ABC1_TM_sf"/>
</dbReference>
<keyword evidence="7 9" id="KW-0472">Membrane</keyword>
<evidence type="ECO:0000256" key="3">
    <source>
        <dbReference type="ARBA" id="ARBA00022692"/>
    </source>
</evidence>
<dbReference type="InterPro" id="IPR003439">
    <property type="entry name" value="ABC_transporter-like_ATP-bd"/>
</dbReference>
<dbReference type="Gene3D" id="3.40.50.300">
    <property type="entry name" value="P-loop containing nucleotide triphosphate hydrolases"/>
    <property type="match status" value="2"/>
</dbReference>
<dbReference type="InterPro" id="IPR011527">
    <property type="entry name" value="ABC1_TM_dom"/>
</dbReference>
<dbReference type="EMBL" id="JAVRRG010000062">
    <property type="protein sequence ID" value="KAK5092167.1"/>
    <property type="molecule type" value="Genomic_DNA"/>
</dbReference>
<organism evidence="12 13">
    <name type="scientific">Lithohypha guttulata</name>
    <dbReference type="NCBI Taxonomy" id="1690604"/>
    <lineage>
        <taxon>Eukaryota</taxon>
        <taxon>Fungi</taxon>
        <taxon>Dikarya</taxon>
        <taxon>Ascomycota</taxon>
        <taxon>Pezizomycotina</taxon>
        <taxon>Eurotiomycetes</taxon>
        <taxon>Chaetothyriomycetidae</taxon>
        <taxon>Chaetothyriales</taxon>
        <taxon>Trichomeriaceae</taxon>
        <taxon>Lithohypha</taxon>
    </lineage>
</organism>
<keyword evidence="3 9" id="KW-0812">Transmembrane</keyword>
<evidence type="ECO:0000256" key="5">
    <source>
        <dbReference type="ARBA" id="ARBA00022840"/>
    </source>
</evidence>
<sequence>MAPKVLQRPSWSKTFIEEPEEERYRTLESKQSTPFRAFFLISLAVVGACLQLGLLLTPIQRSWVALPATAWLAALVYTLLLRPRTFSLVVLALFTALFASQCSLLVSIWHDTFRSEQRLVVATTVVALFAVVATISMPMRKPGWSKFGISKPFSEPNDKLRSPEDNLTFWQWMTVSWVTPLLRLARKRQLNEEDIWLLPYEFQHTFLHGAFRQLQGSVLRRLLTANWVDLVFLTLLELVELVCNYSQPLLLQQLLRAMQHLNIEKRPALMYALLILLVRVVEAQTEVFSLWYERRCYERSRGEMITMLYEKTLHRKVVAQPKNEDDELEAELGRTQTTQSADENTPLLASKSEKRSKWSQKALTQLKVVWDSIRLGLKGVDMKKQEPAAMGKILNLMRYDAYEVAQRFWDFQKLIEKPVGLILSLGLAYRLLGWPALVGVAVIVVGQVLNYLLALVDVRFEKVRRAATDKRLQETSQYIESIRHLRWYGWQIHWLNNVFKARQKELNLRLVSYIWTEIIIFNNTFSSGLITVSAFWAYTVLAKRQLSVDIVFPALEIFNLVQDNMGDIPELIQTLLNANVALKRIQAFMDEPDKEDIAHDGSIPEGHIEFREASFAWPGLQKNVLHNLTMSFSPGFTMVIGEVASGKTALLQAILGELDKRSGEVLKPLSPIAYCAQTPWLQSMTIRDNILFNSDFEPERYRKALQVCALIHDLASFEKGDLSPIGENGIGLSGGQKARVALARAIYSHASILLLDDPLSALDQQTSEYIVSECFQGELVKGRTVILVTHRTDLCEPIADKIVNITLGRAESRQHSPEGGPPTNGNAAQGGINESSALQKVDTKEVREAIPDKFEEEEHRQHGDIKGRIYWEYLKAGNLGLWVAAVVAMVFTRFVLVGVTWYLKEFSESYQREAANVSVLSFHQYALSISEIRIPLLRKLFDSLPNPLVNVMPWLVGLLLLYVTQASMMVLTMGIMMVTRYCAGRTLFQGVMHRVSNTNFRYYDITPVGRLMNRLTSDMGVVDGGIGWDLFGMFWASITWIISIVVVASVTPLFLVVSILLTVLFVWVFFQFLPASQSLRRLETVSLSPLMTNFGALLAGLTTVRSFRAEDRFQAKLIKVVDTFQGMDHFYWSVQSWLSYRYEVMSALSTLLLTVIAIYTDLSAGLTAFVLVSAQRFVRTTHQLCRVYGKLQVNFVSVERVVELLDLEQEPTNPVPPPAWWPSFGGNVMFDNVTIRYAPSDPAALTDVSFELKGGTNTAIVGRTGSGKSTLAAALLATVPVEKGRILIDGVDLATVDRQALRTRITFLAQEPVLFEGSLRHNLDPTKEHSDSDCKNVVERIAGKFGWTLTTQIEAGGKNLSQGQRQLVGLARAVLRRSSIIIMDEATASIDVETAWEIQRVLREELKNSTVITIAHRTTAVRDADNAIVLANGRLESFGPAGHSLGSSLDESHA</sequence>
<dbReference type="Proteomes" id="UP001345013">
    <property type="component" value="Unassembled WGS sequence"/>
</dbReference>
<feature type="transmembrane region" description="Helical" evidence="9">
    <location>
        <begin position="954"/>
        <end position="978"/>
    </location>
</feature>
<feature type="domain" description="ABC transmembrane type-1" evidence="11">
    <location>
        <begin position="883"/>
        <end position="1174"/>
    </location>
</feature>
<dbReference type="SUPFAM" id="SSF90123">
    <property type="entry name" value="ABC transporter transmembrane region"/>
    <property type="match status" value="2"/>
</dbReference>
<evidence type="ECO:0000256" key="2">
    <source>
        <dbReference type="ARBA" id="ARBA00022448"/>
    </source>
</evidence>
<evidence type="ECO:0000313" key="12">
    <source>
        <dbReference type="EMBL" id="KAK5092167.1"/>
    </source>
</evidence>
<feature type="transmembrane region" description="Helical" evidence="9">
    <location>
        <begin position="1026"/>
        <end position="1047"/>
    </location>
</feature>
<reference evidence="12 13" key="1">
    <citation type="submission" date="2023-08" db="EMBL/GenBank/DDBJ databases">
        <title>Black Yeasts Isolated from many extreme environments.</title>
        <authorList>
            <person name="Coleine C."/>
            <person name="Stajich J.E."/>
            <person name="Selbmann L."/>
        </authorList>
    </citation>
    <scope>NUCLEOTIDE SEQUENCE [LARGE SCALE GENOMIC DNA]</scope>
    <source>
        <strain evidence="12 13">CCFEE 5885</strain>
    </source>
</reference>
<feature type="transmembrane region" description="Helical" evidence="9">
    <location>
        <begin position="1085"/>
        <end position="1104"/>
    </location>
</feature>
<dbReference type="SUPFAM" id="SSF52540">
    <property type="entry name" value="P-loop containing nucleoside triphosphate hydrolases"/>
    <property type="match status" value="2"/>
</dbReference>
<keyword evidence="2" id="KW-0813">Transport</keyword>
<dbReference type="PANTHER" id="PTHR24223:SF415">
    <property type="entry name" value="FI20190P1"/>
    <property type="match status" value="1"/>
</dbReference>
<gene>
    <name evidence="12" type="ORF">LTR24_005418</name>
</gene>
<evidence type="ECO:0000256" key="8">
    <source>
        <dbReference type="SAM" id="MobiDB-lite"/>
    </source>
</evidence>
<feature type="compositionally biased region" description="Polar residues" evidence="8">
    <location>
        <begin position="334"/>
        <end position="343"/>
    </location>
</feature>
<comment type="subcellular location">
    <subcellularLocation>
        <location evidence="1">Membrane</location>
        <topology evidence="1">Multi-pass membrane protein</topology>
    </subcellularLocation>
</comment>
<dbReference type="InterPro" id="IPR003593">
    <property type="entry name" value="AAA+_ATPase"/>
</dbReference>
<feature type="transmembrane region" description="Helical" evidence="9">
    <location>
        <begin position="1053"/>
        <end position="1073"/>
    </location>
</feature>
<name>A0ABR0K919_9EURO</name>
<dbReference type="PROSITE" id="PS00211">
    <property type="entry name" value="ABC_TRANSPORTER_1"/>
    <property type="match status" value="2"/>
</dbReference>
<proteinExistence type="predicted"/>
<feature type="domain" description="ABC transporter" evidence="10">
    <location>
        <begin position="1228"/>
        <end position="1454"/>
    </location>
</feature>
<dbReference type="CDD" id="cd18604">
    <property type="entry name" value="ABC_6TM_VMR1_D2_like"/>
    <property type="match status" value="1"/>
</dbReference>
<keyword evidence="13" id="KW-1185">Reference proteome</keyword>
<feature type="transmembrane region" description="Helical" evidence="9">
    <location>
        <begin position="63"/>
        <end position="80"/>
    </location>
</feature>
<evidence type="ECO:0000256" key="9">
    <source>
        <dbReference type="SAM" id="Phobius"/>
    </source>
</evidence>
<feature type="transmembrane region" description="Helical" evidence="9">
    <location>
        <begin position="510"/>
        <end position="538"/>
    </location>
</feature>
<feature type="transmembrane region" description="Helical" evidence="9">
    <location>
        <begin position="86"/>
        <end position="107"/>
    </location>
</feature>
<keyword evidence="4" id="KW-0547">Nucleotide-binding</keyword>
<feature type="domain" description="ABC transporter" evidence="10">
    <location>
        <begin position="608"/>
        <end position="832"/>
    </location>
</feature>
<dbReference type="InterPro" id="IPR027417">
    <property type="entry name" value="P-loop_NTPase"/>
</dbReference>
<evidence type="ECO:0000256" key="4">
    <source>
        <dbReference type="ARBA" id="ARBA00022741"/>
    </source>
</evidence>
<evidence type="ECO:0000259" key="10">
    <source>
        <dbReference type="PROSITE" id="PS50893"/>
    </source>
</evidence>
<feature type="transmembrane region" description="Helical" evidence="9">
    <location>
        <begin position="119"/>
        <end position="137"/>
    </location>
</feature>
<evidence type="ECO:0000256" key="6">
    <source>
        <dbReference type="ARBA" id="ARBA00022989"/>
    </source>
</evidence>
<dbReference type="InterPro" id="IPR050173">
    <property type="entry name" value="ABC_transporter_C-like"/>
</dbReference>
<evidence type="ECO:0000256" key="7">
    <source>
        <dbReference type="ARBA" id="ARBA00023136"/>
    </source>
</evidence>
<dbReference type="PANTHER" id="PTHR24223">
    <property type="entry name" value="ATP-BINDING CASSETTE SUB-FAMILY C"/>
    <property type="match status" value="1"/>
</dbReference>
<feature type="transmembrane region" description="Helical" evidence="9">
    <location>
        <begin position="438"/>
        <end position="456"/>
    </location>
</feature>